<dbReference type="PANTHER" id="PTHR10285">
    <property type="entry name" value="URIDINE KINASE"/>
    <property type="match status" value="1"/>
</dbReference>
<sequence length="309" mass="34491">MTAVELIARYILDHLGEQRPLFVALQGPQGSGKSYVSAHLQAHLQSAPHALRVAVLSIDDIYLPHETLISLAAADPHNPLWQGRGQPGTHDVKLGTDVLSALKSGNSSIELPRFDKSLFAGQGDRLPMDGSGVIITQPPRLDVVIFEGWCVGFQPITEDELAERWNGIWKSEREKLGLGENQMGRKADIQAINDALRDYLRLWDFFDIFVQLKPVPPSSPELSQYAVVYKWRLEQEHHMKALNGGRGMSDEAVKSFVDRYIPGYVFFGNIACSRKQAADIENDSSMKHSPKRLIVTLDEERRVVGTTLL</sequence>
<dbReference type="Gene3D" id="3.40.50.300">
    <property type="entry name" value="P-loop containing nucleotide triphosphate hydrolases"/>
    <property type="match status" value="1"/>
</dbReference>
<reference evidence="1 2" key="1">
    <citation type="submission" date="2019-12" db="EMBL/GenBank/DDBJ databases">
        <authorList>
            <person name="Floudas D."/>
            <person name="Bentzer J."/>
            <person name="Ahren D."/>
            <person name="Johansson T."/>
            <person name="Persson P."/>
            <person name="Tunlid A."/>
        </authorList>
    </citation>
    <scope>NUCLEOTIDE SEQUENCE [LARGE SCALE GENOMIC DNA]</scope>
    <source>
        <strain evidence="1 2">CBS 102.39</strain>
    </source>
</reference>
<dbReference type="EMBL" id="JAACJL010000015">
    <property type="protein sequence ID" value="KAF4620775.1"/>
    <property type="molecule type" value="Genomic_DNA"/>
</dbReference>
<name>A0A8H4VUG9_9AGAR</name>
<dbReference type="AlphaFoldDB" id="A0A8H4VUG9"/>
<protein>
    <recommendedName>
        <fullName evidence="3">P-loop containing nucleoside triphosphate hydrolase protein</fullName>
    </recommendedName>
</protein>
<dbReference type="InterPro" id="IPR027417">
    <property type="entry name" value="P-loop_NTPase"/>
</dbReference>
<gene>
    <name evidence="1" type="ORF">D9613_000850</name>
</gene>
<evidence type="ECO:0008006" key="3">
    <source>
        <dbReference type="Google" id="ProtNLM"/>
    </source>
</evidence>
<evidence type="ECO:0000313" key="2">
    <source>
        <dbReference type="Proteomes" id="UP000521872"/>
    </source>
</evidence>
<organism evidence="1 2">
    <name type="scientific">Agrocybe pediades</name>
    <dbReference type="NCBI Taxonomy" id="84607"/>
    <lineage>
        <taxon>Eukaryota</taxon>
        <taxon>Fungi</taxon>
        <taxon>Dikarya</taxon>
        <taxon>Basidiomycota</taxon>
        <taxon>Agaricomycotina</taxon>
        <taxon>Agaricomycetes</taxon>
        <taxon>Agaricomycetidae</taxon>
        <taxon>Agaricales</taxon>
        <taxon>Agaricineae</taxon>
        <taxon>Strophariaceae</taxon>
        <taxon>Agrocybe</taxon>
    </lineage>
</organism>
<dbReference type="Proteomes" id="UP000521872">
    <property type="component" value="Unassembled WGS sequence"/>
</dbReference>
<proteinExistence type="predicted"/>
<dbReference type="SUPFAM" id="SSF52540">
    <property type="entry name" value="P-loop containing nucleoside triphosphate hydrolases"/>
    <property type="match status" value="1"/>
</dbReference>
<accession>A0A8H4VUG9</accession>
<comment type="caution">
    <text evidence="1">The sequence shown here is derived from an EMBL/GenBank/DDBJ whole genome shotgun (WGS) entry which is preliminary data.</text>
</comment>
<keyword evidence="2" id="KW-1185">Reference proteome</keyword>
<evidence type="ECO:0000313" key="1">
    <source>
        <dbReference type="EMBL" id="KAF4620775.1"/>
    </source>
</evidence>